<keyword evidence="1" id="KW-0812">Transmembrane</keyword>
<dbReference type="EMBL" id="JBHSBD010000025">
    <property type="protein sequence ID" value="MFC3967796.1"/>
    <property type="molecule type" value="Genomic_DNA"/>
</dbReference>
<comment type="caution">
    <text evidence="3">The sequence shown here is derived from an EMBL/GenBank/DDBJ whole genome shotgun (WGS) entry which is preliminary data.</text>
</comment>
<dbReference type="InterPro" id="IPR036938">
    <property type="entry name" value="PAP2/HPO_sf"/>
</dbReference>
<dbReference type="InterPro" id="IPR000326">
    <property type="entry name" value="PAP2/HPO"/>
</dbReference>
<reference evidence="4" key="1">
    <citation type="journal article" date="2019" name="Int. J. Syst. Evol. Microbiol.">
        <title>The Global Catalogue of Microorganisms (GCM) 10K type strain sequencing project: providing services to taxonomists for standard genome sequencing and annotation.</title>
        <authorList>
            <consortium name="The Broad Institute Genomics Platform"/>
            <consortium name="The Broad Institute Genome Sequencing Center for Infectious Disease"/>
            <person name="Wu L."/>
            <person name="Ma J."/>
        </authorList>
    </citation>
    <scope>NUCLEOTIDE SEQUENCE [LARGE SCALE GENOMIC DNA]</scope>
    <source>
        <strain evidence="4">TBRC 5781</strain>
    </source>
</reference>
<sequence>MTNLRYAQSLIDRLKRFELTTLVFFGILTGGALLFAMLAGEVVEGDTHALDEAILLALRRSGDLGETIGPYWLTHAVQDITSLGGVTVLSLMTLLTTTYLVISRRIRIAIFTACSILGGWLASTALKVIIARPRPDIVPHLVDVRDLSFPSGHAMLSAVTYLTLGALLARTQTTRATRLFMIAAALFLTLMIGLSRIFLGVHYPTDVLGGWCAGATWAVGCALVARSFVSAKPEPQPLHPKMDDSPANG</sequence>
<gene>
    <name evidence="3" type="ORF">ACFOVS_06590</name>
</gene>
<accession>A0ABV8E5V8</accession>
<feature type="transmembrane region" description="Helical" evidence="1">
    <location>
        <begin position="108"/>
        <end position="130"/>
    </location>
</feature>
<evidence type="ECO:0000259" key="2">
    <source>
        <dbReference type="SMART" id="SM00014"/>
    </source>
</evidence>
<dbReference type="Proteomes" id="UP001595697">
    <property type="component" value="Unassembled WGS sequence"/>
</dbReference>
<evidence type="ECO:0000256" key="1">
    <source>
        <dbReference type="SAM" id="Phobius"/>
    </source>
</evidence>
<feature type="transmembrane region" description="Helical" evidence="1">
    <location>
        <begin position="150"/>
        <end position="168"/>
    </location>
</feature>
<dbReference type="SUPFAM" id="SSF48317">
    <property type="entry name" value="Acid phosphatase/Vanadium-dependent haloperoxidase"/>
    <property type="match status" value="1"/>
</dbReference>
<feature type="transmembrane region" description="Helical" evidence="1">
    <location>
        <begin position="80"/>
        <end position="101"/>
    </location>
</feature>
<keyword evidence="1" id="KW-1133">Transmembrane helix</keyword>
<proteinExistence type="predicted"/>
<dbReference type="RefSeq" id="WP_247260324.1">
    <property type="nucleotide sequence ID" value="NZ_JALJQZ010000008.1"/>
</dbReference>
<organism evidence="3 4">
    <name type="scientific">Rhizobium lemnae</name>
    <dbReference type="NCBI Taxonomy" id="1214924"/>
    <lineage>
        <taxon>Bacteria</taxon>
        <taxon>Pseudomonadati</taxon>
        <taxon>Pseudomonadota</taxon>
        <taxon>Alphaproteobacteria</taxon>
        <taxon>Hyphomicrobiales</taxon>
        <taxon>Rhizobiaceae</taxon>
        <taxon>Rhizobium/Agrobacterium group</taxon>
        <taxon>Rhizobium</taxon>
    </lineage>
</organism>
<dbReference type="Gene3D" id="1.20.144.10">
    <property type="entry name" value="Phosphatidic acid phosphatase type 2/haloperoxidase"/>
    <property type="match status" value="2"/>
</dbReference>
<dbReference type="PANTHER" id="PTHR14969">
    <property type="entry name" value="SPHINGOSINE-1-PHOSPHATE PHOSPHOHYDROLASE"/>
    <property type="match status" value="1"/>
</dbReference>
<feature type="transmembrane region" description="Helical" evidence="1">
    <location>
        <begin position="208"/>
        <end position="229"/>
    </location>
</feature>
<keyword evidence="4" id="KW-1185">Reference proteome</keyword>
<dbReference type="Pfam" id="PF01569">
    <property type="entry name" value="PAP2"/>
    <property type="match status" value="1"/>
</dbReference>
<evidence type="ECO:0000313" key="4">
    <source>
        <dbReference type="Proteomes" id="UP001595697"/>
    </source>
</evidence>
<feature type="transmembrane region" description="Helical" evidence="1">
    <location>
        <begin position="180"/>
        <end position="202"/>
    </location>
</feature>
<evidence type="ECO:0000313" key="3">
    <source>
        <dbReference type="EMBL" id="MFC3967796.1"/>
    </source>
</evidence>
<protein>
    <submittedName>
        <fullName evidence="3">Phosphatase PAP2 family protein</fullName>
    </submittedName>
</protein>
<dbReference type="SMART" id="SM00014">
    <property type="entry name" value="acidPPc"/>
    <property type="match status" value="1"/>
</dbReference>
<feature type="transmembrane region" description="Helical" evidence="1">
    <location>
        <begin position="21"/>
        <end position="40"/>
    </location>
</feature>
<feature type="domain" description="Phosphatidic acid phosphatase type 2/haloperoxidase" evidence="2">
    <location>
        <begin position="106"/>
        <end position="222"/>
    </location>
</feature>
<keyword evidence="1" id="KW-0472">Membrane</keyword>
<dbReference type="PANTHER" id="PTHR14969:SF13">
    <property type="entry name" value="AT30094P"/>
    <property type="match status" value="1"/>
</dbReference>
<name>A0ABV8E5V8_9HYPH</name>
<dbReference type="CDD" id="cd03392">
    <property type="entry name" value="PAP2_like_2"/>
    <property type="match status" value="1"/>
</dbReference>